<dbReference type="NCBIfam" id="TIGR00592">
    <property type="entry name" value="pol2"/>
    <property type="match status" value="1"/>
</dbReference>
<keyword evidence="11" id="KW-0539">Nucleus</keyword>
<dbReference type="PANTHER" id="PTHR45861">
    <property type="entry name" value="DNA POLYMERASE ALPHA CATALYTIC SUBUNIT"/>
    <property type="match status" value="1"/>
</dbReference>
<dbReference type="InterPro" id="IPR012337">
    <property type="entry name" value="RNaseH-like_sf"/>
</dbReference>
<evidence type="ECO:0000256" key="6">
    <source>
        <dbReference type="ARBA" id="ARBA00022723"/>
    </source>
</evidence>
<dbReference type="InterPro" id="IPR017964">
    <property type="entry name" value="DNA-dir_DNA_pol_B_CS"/>
</dbReference>
<comment type="similarity">
    <text evidence="2 12">Belongs to the DNA polymerase type-B family.</text>
</comment>
<keyword evidence="10 12" id="KW-0238">DNA-binding</keyword>
<evidence type="ECO:0000259" key="17">
    <source>
        <dbReference type="Pfam" id="PF12254"/>
    </source>
</evidence>
<dbReference type="Gene3D" id="3.90.1600.10">
    <property type="entry name" value="Palm domain of DNA polymerase"/>
    <property type="match status" value="1"/>
</dbReference>
<evidence type="ECO:0000259" key="14">
    <source>
        <dbReference type="Pfam" id="PF00136"/>
    </source>
</evidence>
<evidence type="ECO:0000259" key="16">
    <source>
        <dbReference type="Pfam" id="PF08996"/>
    </source>
</evidence>
<reference evidence="18" key="1">
    <citation type="submission" date="2021-01" db="EMBL/GenBank/DDBJ databases">
        <authorList>
            <person name="Corre E."/>
            <person name="Pelletier E."/>
            <person name="Niang G."/>
            <person name="Scheremetjew M."/>
            <person name="Finn R."/>
            <person name="Kale V."/>
            <person name="Holt S."/>
            <person name="Cochrane G."/>
            <person name="Meng A."/>
            <person name="Brown T."/>
            <person name="Cohen L."/>
        </authorList>
    </citation>
    <scope>NUCLEOTIDE SEQUENCE</scope>
    <source>
        <strain evidence="18">CCMP1320</strain>
    </source>
</reference>
<feature type="compositionally biased region" description="Acidic residues" evidence="13">
    <location>
        <begin position="71"/>
        <end position="87"/>
    </location>
</feature>
<name>A0A7S3QL69_DUNTE</name>
<dbReference type="InterPro" id="IPR015088">
    <property type="entry name" value="Znf_DNA-dir_DNA_pol_B_alpha"/>
</dbReference>
<feature type="compositionally biased region" description="Gly residues" evidence="13">
    <location>
        <begin position="178"/>
        <end position="188"/>
    </location>
</feature>
<gene>
    <name evidence="18" type="ORF">DTER00134_LOCUS896</name>
</gene>
<dbReference type="GO" id="GO:0003688">
    <property type="term" value="F:DNA replication origin binding"/>
    <property type="evidence" value="ECO:0007669"/>
    <property type="project" value="TreeGrafter"/>
</dbReference>
<keyword evidence="3 12" id="KW-0808">Transferase</keyword>
<dbReference type="InterPro" id="IPR045846">
    <property type="entry name" value="POLBc_alpha"/>
</dbReference>
<feature type="region of interest" description="Disordered" evidence="13">
    <location>
        <begin position="1"/>
        <end position="21"/>
    </location>
</feature>
<evidence type="ECO:0000256" key="12">
    <source>
        <dbReference type="RuleBase" id="RU000442"/>
    </source>
</evidence>
<keyword evidence="4 12" id="KW-0548">Nucleotidyltransferase</keyword>
<feature type="compositionally biased region" description="Basic and acidic residues" evidence="13">
    <location>
        <begin position="329"/>
        <end position="349"/>
    </location>
</feature>
<evidence type="ECO:0000256" key="9">
    <source>
        <dbReference type="ARBA" id="ARBA00022932"/>
    </source>
</evidence>
<keyword evidence="7" id="KW-0863">Zinc-finger</keyword>
<evidence type="ECO:0000256" key="7">
    <source>
        <dbReference type="ARBA" id="ARBA00022771"/>
    </source>
</evidence>
<dbReference type="GO" id="GO:0000166">
    <property type="term" value="F:nucleotide binding"/>
    <property type="evidence" value="ECO:0007669"/>
    <property type="project" value="InterPro"/>
</dbReference>
<keyword evidence="6" id="KW-0479">Metal-binding</keyword>
<dbReference type="Pfam" id="PF08996">
    <property type="entry name" value="zf-DNA_Pol"/>
    <property type="match status" value="1"/>
</dbReference>
<feature type="compositionally biased region" description="Low complexity" evidence="13">
    <location>
        <begin position="165"/>
        <end position="177"/>
    </location>
</feature>
<feature type="region of interest" description="Disordered" evidence="13">
    <location>
        <begin position="1355"/>
        <end position="1417"/>
    </location>
</feature>
<dbReference type="InterPro" id="IPR023211">
    <property type="entry name" value="DNA_pol_palm_dom_sf"/>
</dbReference>
<evidence type="ECO:0000256" key="3">
    <source>
        <dbReference type="ARBA" id="ARBA00022679"/>
    </source>
</evidence>
<dbReference type="GO" id="GO:0005658">
    <property type="term" value="C:alpha DNA polymerase:primase complex"/>
    <property type="evidence" value="ECO:0007669"/>
    <property type="project" value="TreeGrafter"/>
</dbReference>
<evidence type="ECO:0000259" key="15">
    <source>
        <dbReference type="Pfam" id="PF03104"/>
    </source>
</evidence>
<dbReference type="Gene3D" id="3.30.420.10">
    <property type="entry name" value="Ribonuclease H-like superfamily/Ribonuclease H"/>
    <property type="match status" value="1"/>
</dbReference>
<dbReference type="InterPro" id="IPR006172">
    <property type="entry name" value="DNA-dir_DNA_pol_B"/>
</dbReference>
<dbReference type="PANTHER" id="PTHR45861:SF1">
    <property type="entry name" value="DNA POLYMERASE ALPHA CATALYTIC SUBUNIT"/>
    <property type="match status" value="1"/>
</dbReference>
<dbReference type="GO" id="GO:0006273">
    <property type="term" value="P:lagging strand elongation"/>
    <property type="evidence" value="ECO:0007669"/>
    <property type="project" value="TreeGrafter"/>
</dbReference>
<evidence type="ECO:0000313" key="18">
    <source>
        <dbReference type="EMBL" id="CAE0485857.1"/>
    </source>
</evidence>
<dbReference type="CDD" id="cd05776">
    <property type="entry name" value="DNA_polB_alpha_exo"/>
    <property type="match status" value="1"/>
</dbReference>
<comment type="subcellular location">
    <subcellularLocation>
        <location evidence="1">Nucleus</location>
    </subcellularLocation>
</comment>
<sequence length="1725" mass="184596">MEGRSRRVATQSKGRLNAKDALSKLKAAREGGDKRALTYEAKKEEGLYDVLEDEEYAKLVAKRRDEGGDFIVDDDGQGYADLGEEDDHWNGRGDRHLEEEDEEAEAPGGNKKRKGGQQAKGGPKSKKKATETDAGAGSGNIGKMLSKQAARAAVAPSSKPVKANAADSDALLDDILGSIGGDGSGGGASAAAATAALPAAAPRVVPRPLGGARIGGATPLNQRAAPKPLGGASPAYRSPAPPSSLHTSLPTRTPMPSHIKRALESPAANYANTKDAGANGHTADDQQEDADAGGGMDFDDDGGGVDGQDDEHEHGLGGEGGGDEVMEDGEAHGTAEKGRGSGKEVKPELGHTNGAPAALAANGAAPAAAGHKAAHVAMEPEEAARPAQGWADMYGCGDGGQQDSPQEEETADLFPATAGDGGAAETPSGLDGLTVDKEGHMPFFFIDAYESMETRPGEVYLFGKVPIPDQGGRTTFVSSCAIVRNCYRSLLVVPSPEVFADADGTLAALEAKAKADPTCKLELLKALQERCSGMKAELREVLHRHNVRSYRMVPVKRSYAFEQPEIPHGEQWVVKVRYPATESTLPVGLSGRSFVAVMGAGQQGGSLEPLILKRGIKGPGWMLLKGAKRVEYQNQISWCKVEVGVDSPKSVLCDPNHQSLKSRSSPMLTTASLNLKTVVNPKTQQHEIVAASVVYLSNCVDIEAPMPSEKWNKHQVLRNFSVVRKLDGHAWPPGFEQAVAANNASARGKAHNGAMWMAQATERSLLTSLLAKLQHLDADVLVGHNISGFDLGVLLNRMQFHKVPLWSRIGRLKRNTYPKLTGGGHAYGGGAGPGTLSTVAGRLLCDTYLSARELVKEVDYTLRTLAQNLLGQAQMEMPPHQIPLCYESAEGLDRLIRHAESDAWLALGLMHHLAVLPLSKALSNLSGSLWSKTLQGARAQRIEMLLLHEFHARKFILPDKLSYKDKEKQSSKKEAAAAAAAMEEPDMMDCDEEAEEGASKPSKGGKKAGAAAAKEKGPQYAGGLVLEPKKGLYDKIVILLDFNSLYPSIIQEYNICFTTVQRPADGSLPPLPESPGPGTPQAPLAHILASLVQRRRQAKQAMANASNAQAKQQLNIRQQALKLTANSMYGCLGFTHSRFYARPLAELITAQGRSILQSTVDIVQGAIGAEVIYGDTDSIMIYTGSDDMKAAHELAGRIKREINKRYRLLEIELDGLFKCMLLLKKKKYASIKLERGPDGRMQEVPEQKGLDIVRRDWCPLSKDIGNMALRAILSGRPREEVVEEIHDNLGNVRQRLSEGLVSLDKFVITKQLTKRPEEYPDARAQPHVQVALRRRAAGKRDGIQPGETVPYIICIHNPTPSQENNEAPANGSPGEKAGPLSGASPNAAATPHASAPSPTPAAPTPVVKSGGSSGQLAERAYHPDEVRASGGQLMVDVEYYLANQVHPVVSRLCAPIEGTDPMRIADCLGLDSARFKGAAAASAAGESGSGFGDDGFNGGSIMDDDEHYKDCAPLTLLSPNGSRFEFRGAMELAMGSISVEQLFAPPDAVGDEAATIRREALVNQVLLRAREAIATYYDGELEADDELARAANNGASTLRDVVLKPSGEVGRFPHPDVSRHAGVLLSRRMSERKLFLQLSHFYRLLHPESAIKRAVARMRADNPRCKVEEAKKEAEARVKPAASSLLAAAEAVGSLRAQSSYNWVNLTELFGVLDSSKRKSDRLSL</sequence>
<dbReference type="GO" id="GO:0006272">
    <property type="term" value="P:leading strand elongation"/>
    <property type="evidence" value="ECO:0007669"/>
    <property type="project" value="TreeGrafter"/>
</dbReference>
<dbReference type="InterPro" id="IPR036397">
    <property type="entry name" value="RNaseH_sf"/>
</dbReference>
<dbReference type="Pfam" id="PF03104">
    <property type="entry name" value="DNA_pol_B_exo1"/>
    <property type="match status" value="1"/>
</dbReference>
<evidence type="ECO:0000256" key="13">
    <source>
        <dbReference type="SAM" id="MobiDB-lite"/>
    </source>
</evidence>
<dbReference type="Pfam" id="PF00136">
    <property type="entry name" value="DNA_pol_B"/>
    <property type="match status" value="1"/>
</dbReference>
<dbReference type="Gene3D" id="1.10.132.60">
    <property type="entry name" value="DNA polymerase family B, C-terminal domain"/>
    <property type="match status" value="1"/>
</dbReference>
<evidence type="ECO:0000256" key="4">
    <source>
        <dbReference type="ARBA" id="ARBA00022695"/>
    </source>
</evidence>
<dbReference type="InterPro" id="IPR042087">
    <property type="entry name" value="DNA_pol_B_thumb"/>
</dbReference>
<protein>
    <recommendedName>
        <fullName evidence="12">DNA polymerase</fullName>
        <ecNumber evidence="12">2.7.7.7</ecNumber>
    </recommendedName>
</protein>
<keyword evidence="9 12" id="KW-0239">DNA-directed DNA polymerase</keyword>
<dbReference type="Gene3D" id="2.40.50.730">
    <property type="match status" value="1"/>
</dbReference>
<feature type="region of interest" description="Disordered" evidence="13">
    <location>
        <begin position="63"/>
        <end position="356"/>
    </location>
</feature>
<feature type="domain" description="DNA-directed DNA polymerase family B exonuclease" evidence="15">
    <location>
        <begin position="610"/>
        <end position="864"/>
    </location>
</feature>
<feature type="domain" description="DNA-directed DNA polymerase family B multifunctional" evidence="14">
    <location>
        <begin position="930"/>
        <end position="1456"/>
    </location>
</feature>
<keyword evidence="8" id="KW-0862">Zinc</keyword>
<dbReference type="Gene3D" id="3.30.70.2820">
    <property type="match status" value="1"/>
</dbReference>
<evidence type="ECO:0000256" key="1">
    <source>
        <dbReference type="ARBA" id="ARBA00004123"/>
    </source>
</evidence>
<dbReference type="SMART" id="SM00486">
    <property type="entry name" value="POLBc"/>
    <property type="match status" value="1"/>
</dbReference>
<dbReference type="Pfam" id="PF12254">
    <property type="entry name" value="DNA_pol_alpha_N"/>
    <property type="match status" value="1"/>
</dbReference>
<dbReference type="EC" id="2.7.7.7" evidence="12"/>
<feature type="domain" description="DNA polymerase alpha catalytic subunit N-terminal" evidence="17">
    <location>
        <begin position="22"/>
        <end position="86"/>
    </location>
</feature>
<feature type="domain" description="Zinc finger DNA-directed DNA polymerase family B alpha" evidence="16">
    <location>
        <begin position="1502"/>
        <end position="1710"/>
    </location>
</feature>
<feature type="compositionally biased region" description="Acidic residues" evidence="13">
    <location>
        <begin position="285"/>
        <end position="310"/>
    </location>
</feature>
<dbReference type="SUPFAM" id="SSF53098">
    <property type="entry name" value="Ribonuclease H-like"/>
    <property type="match status" value="1"/>
</dbReference>
<feature type="region of interest" description="Disordered" evidence="13">
    <location>
        <begin position="372"/>
        <end position="409"/>
    </location>
</feature>
<dbReference type="PRINTS" id="PR00106">
    <property type="entry name" value="DNAPOLB"/>
</dbReference>
<feature type="region of interest" description="Disordered" evidence="13">
    <location>
        <begin position="967"/>
        <end position="1013"/>
    </location>
</feature>
<dbReference type="CDD" id="cd05532">
    <property type="entry name" value="POLBc_alpha"/>
    <property type="match status" value="1"/>
</dbReference>
<dbReference type="SUPFAM" id="SSF56672">
    <property type="entry name" value="DNA/RNA polymerases"/>
    <property type="match status" value="1"/>
</dbReference>
<dbReference type="Gene3D" id="1.10.3200.20">
    <property type="entry name" value="DNA Polymerase alpha, zinc finger"/>
    <property type="match status" value="1"/>
</dbReference>
<dbReference type="InterPro" id="IPR006134">
    <property type="entry name" value="DNA-dir_DNA_pol_B_multi_dom"/>
</dbReference>
<dbReference type="GO" id="GO:0003887">
    <property type="term" value="F:DNA-directed DNA polymerase activity"/>
    <property type="evidence" value="ECO:0007669"/>
    <property type="project" value="UniProtKB-KW"/>
</dbReference>
<feature type="compositionally biased region" description="Low complexity" evidence="13">
    <location>
        <begin position="189"/>
        <end position="202"/>
    </location>
</feature>
<evidence type="ECO:0000256" key="8">
    <source>
        <dbReference type="ARBA" id="ARBA00022833"/>
    </source>
</evidence>
<comment type="catalytic activity">
    <reaction evidence="12">
        <text>DNA(n) + a 2'-deoxyribonucleoside 5'-triphosphate = DNA(n+1) + diphosphate</text>
        <dbReference type="Rhea" id="RHEA:22508"/>
        <dbReference type="Rhea" id="RHEA-COMP:17339"/>
        <dbReference type="Rhea" id="RHEA-COMP:17340"/>
        <dbReference type="ChEBI" id="CHEBI:33019"/>
        <dbReference type="ChEBI" id="CHEBI:61560"/>
        <dbReference type="ChEBI" id="CHEBI:173112"/>
        <dbReference type="EC" id="2.7.7.7"/>
    </reaction>
</comment>
<dbReference type="EMBL" id="HBIP01002120">
    <property type="protein sequence ID" value="CAE0485857.1"/>
    <property type="molecule type" value="Transcribed_RNA"/>
</dbReference>
<keyword evidence="5 12" id="KW-0235">DNA replication</keyword>
<dbReference type="InterPro" id="IPR006133">
    <property type="entry name" value="DNA-dir_DNA_pol_B_exonuc"/>
</dbReference>
<evidence type="ECO:0000256" key="11">
    <source>
        <dbReference type="ARBA" id="ARBA00023242"/>
    </source>
</evidence>
<dbReference type="GO" id="GO:0003682">
    <property type="term" value="F:chromatin binding"/>
    <property type="evidence" value="ECO:0007669"/>
    <property type="project" value="TreeGrafter"/>
</dbReference>
<evidence type="ECO:0000256" key="5">
    <source>
        <dbReference type="ARBA" id="ARBA00022705"/>
    </source>
</evidence>
<dbReference type="InterPro" id="IPR038256">
    <property type="entry name" value="Pol_alpha_znc_sf"/>
</dbReference>
<accession>A0A7S3QL69</accession>
<feature type="compositionally biased region" description="Basic and acidic residues" evidence="13">
    <location>
        <begin position="88"/>
        <end position="98"/>
    </location>
</feature>
<feature type="compositionally biased region" description="Polar residues" evidence="13">
    <location>
        <begin position="1358"/>
        <end position="1367"/>
    </location>
</feature>
<feature type="compositionally biased region" description="Low complexity" evidence="13">
    <location>
        <begin position="1383"/>
        <end position="1396"/>
    </location>
</feature>
<dbReference type="Gene3D" id="1.10.287.690">
    <property type="entry name" value="Helix hairpin bin"/>
    <property type="match status" value="1"/>
</dbReference>
<feature type="compositionally biased region" description="Acidic residues" evidence="13">
    <location>
        <begin position="983"/>
        <end position="996"/>
    </location>
</feature>
<dbReference type="PROSITE" id="PS00116">
    <property type="entry name" value="DNA_POLYMERASE_B"/>
    <property type="match status" value="1"/>
</dbReference>
<dbReference type="InterPro" id="IPR043502">
    <property type="entry name" value="DNA/RNA_pol_sf"/>
</dbReference>
<dbReference type="GO" id="GO:0008270">
    <property type="term" value="F:zinc ion binding"/>
    <property type="evidence" value="ECO:0007669"/>
    <property type="project" value="UniProtKB-KW"/>
</dbReference>
<dbReference type="GO" id="GO:0003697">
    <property type="term" value="F:single-stranded DNA binding"/>
    <property type="evidence" value="ECO:0007669"/>
    <property type="project" value="TreeGrafter"/>
</dbReference>
<evidence type="ECO:0000256" key="10">
    <source>
        <dbReference type="ARBA" id="ARBA00023125"/>
    </source>
</evidence>
<proteinExistence type="inferred from homology"/>
<organism evidence="18">
    <name type="scientific">Dunaliella tertiolecta</name>
    <name type="common">Green alga</name>
    <dbReference type="NCBI Taxonomy" id="3047"/>
    <lineage>
        <taxon>Eukaryota</taxon>
        <taxon>Viridiplantae</taxon>
        <taxon>Chlorophyta</taxon>
        <taxon>core chlorophytes</taxon>
        <taxon>Chlorophyceae</taxon>
        <taxon>CS clade</taxon>
        <taxon>Chlamydomonadales</taxon>
        <taxon>Dunaliellaceae</taxon>
        <taxon>Dunaliella</taxon>
    </lineage>
</organism>
<evidence type="ECO:0000256" key="2">
    <source>
        <dbReference type="ARBA" id="ARBA00005755"/>
    </source>
</evidence>
<dbReference type="InterPro" id="IPR024647">
    <property type="entry name" value="DNA_pol_a_cat_su_N"/>
</dbReference>
<dbReference type="GO" id="GO:1902975">
    <property type="term" value="P:mitotic DNA replication initiation"/>
    <property type="evidence" value="ECO:0007669"/>
    <property type="project" value="InterPro"/>
</dbReference>